<evidence type="ECO:0000313" key="2">
    <source>
        <dbReference type="Proteomes" id="UP000218209"/>
    </source>
</evidence>
<reference evidence="1 2" key="1">
    <citation type="submission" date="2017-03" db="EMBL/GenBank/DDBJ databases">
        <title>WGS assembly of Porphyra umbilicalis.</title>
        <authorList>
            <person name="Brawley S.H."/>
            <person name="Blouin N.A."/>
            <person name="Ficko-Blean E."/>
            <person name="Wheeler G.L."/>
            <person name="Lohr M."/>
            <person name="Goodson H.V."/>
            <person name="Jenkins J.W."/>
            <person name="Blaby-Haas C.E."/>
            <person name="Helliwell K.E."/>
            <person name="Chan C."/>
            <person name="Marriage T."/>
            <person name="Bhattacharya D."/>
            <person name="Klein A.S."/>
            <person name="Badis Y."/>
            <person name="Brodie J."/>
            <person name="Cao Y."/>
            <person name="Collen J."/>
            <person name="Dittami S.M."/>
            <person name="Gachon C.M."/>
            <person name="Green B.R."/>
            <person name="Karpowicz S."/>
            <person name="Kim J.W."/>
            <person name="Kudahl U."/>
            <person name="Lin S."/>
            <person name="Michel G."/>
            <person name="Mittag M."/>
            <person name="Olson B.J."/>
            <person name="Pangilinan J."/>
            <person name="Peng Y."/>
            <person name="Qiu H."/>
            <person name="Shu S."/>
            <person name="Singer J.T."/>
            <person name="Smith A.G."/>
            <person name="Sprecher B.N."/>
            <person name="Wagner V."/>
            <person name="Wang W."/>
            <person name="Wang Z.-Y."/>
            <person name="Yan J."/>
            <person name="Yarish C."/>
            <person name="Zoeuner-Riek S."/>
            <person name="Zhuang Y."/>
            <person name="Zou Y."/>
            <person name="Lindquist E.A."/>
            <person name="Grimwood J."/>
            <person name="Barry K."/>
            <person name="Rokhsar D.S."/>
            <person name="Schmutz J."/>
            <person name="Stiller J.W."/>
            <person name="Grossman A.R."/>
            <person name="Prochnik S.E."/>
        </authorList>
    </citation>
    <scope>NUCLEOTIDE SEQUENCE [LARGE SCALE GENOMIC DNA]</scope>
    <source>
        <strain evidence="1">4086291</strain>
    </source>
</reference>
<dbReference type="InterPro" id="IPR036575">
    <property type="entry name" value="TFIIS_cen_dom_sf"/>
</dbReference>
<dbReference type="Proteomes" id="UP000218209">
    <property type="component" value="Unassembled WGS sequence"/>
</dbReference>
<name>A0A1X6PJW2_PORUM</name>
<keyword evidence="2" id="KW-1185">Reference proteome</keyword>
<sequence>MDAWLGPWAEPTRTYHTPVSGGERAGVRAAVGSATGDVASALAVEAALATEVGFRGAYRATARRLYTALRERRPLRVGVVDGRLVPQVLVHMSEGELALYGCK</sequence>
<protein>
    <submittedName>
        <fullName evidence="1">Uncharacterized protein</fullName>
    </submittedName>
</protein>
<accession>A0A1X6PJW2</accession>
<gene>
    <name evidence="1" type="ORF">BU14_0025s0019</name>
</gene>
<dbReference type="AlphaFoldDB" id="A0A1X6PJW2"/>
<dbReference type="EMBL" id="KV918765">
    <property type="protein sequence ID" value="OSX81137.1"/>
    <property type="molecule type" value="Genomic_DNA"/>
</dbReference>
<proteinExistence type="predicted"/>
<organism evidence="1 2">
    <name type="scientific">Porphyra umbilicalis</name>
    <name type="common">Purple laver</name>
    <name type="synonym">Red alga</name>
    <dbReference type="NCBI Taxonomy" id="2786"/>
    <lineage>
        <taxon>Eukaryota</taxon>
        <taxon>Rhodophyta</taxon>
        <taxon>Bangiophyceae</taxon>
        <taxon>Bangiales</taxon>
        <taxon>Bangiaceae</taxon>
        <taxon>Porphyra</taxon>
    </lineage>
</organism>
<evidence type="ECO:0000313" key="1">
    <source>
        <dbReference type="EMBL" id="OSX81137.1"/>
    </source>
</evidence>
<dbReference type="Gene3D" id="1.10.472.30">
    <property type="entry name" value="Transcription elongation factor S-II, central domain"/>
    <property type="match status" value="1"/>
</dbReference>
<dbReference type="GO" id="GO:0006351">
    <property type="term" value="P:DNA-templated transcription"/>
    <property type="evidence" value="ECO:0007669"/>
    <property type="project" value="InterPro"/>
</dbReference>